<dbReference type="SUPFAM" id="SSF116734">
    <property type="entry name" value="DNA methylase specificity domain"/>
    <property type="match status" value="2"/>
</dbReference>
<feature type="domain" description="Type I restriction modification DNA specificity" evidence="5">
    <location>
        <begin position="206"/>
        <end position="376"/>
    </location>
</feature>
<dbReference type="RefSeq" id="WP_086988770.1">
    <property type="nucleotide sequence ID" value="NZ_FJMZ01000010.1"/>
</dbReference>
<name>A0AB38BGL7_9LACT</name>
<evidence type="ECO:0000313" key="7">
    <source>
        <dbReference type="EMBL" id="SFH67196.1"/>
    </source>
</evidence>
<accession>A0AB38BGL7</accession>
<feature type="region of interest" description="Disordered" evidence="4">
    <location>
        <begin position="13"/>
        <end position="33"/>
    </location>
</feature>
<dbReference type="Pfam" id="PF01420">
    <property type="entry name" value="Methylase_S"/>
    <property type="match status" value="2"/>
</dbReference>
<dbReference type="CDD" id="cd17246">
    <property type="entry name" value="RMtype1_S_SonII-TRD2-CR2_like"/>
    <property type="match status" value="1"/>
</dbReference>
<feature type="domain" description="Type I restriction modification DNA specificity" evidence="5">
    <location>
        <begin position="5"/>
        <end position="179"/>
    </location>
</feature>
<dbReference type="GO" id="GO:0004519">
    <property type="term" value="F:endonuclease activity"/>
    <property type="evidence" value="ECO:0007669"/>
    <property type="project" value="UniProtKB-KW"/>
</dbReference>
<evidence type="ECO:0000256" key="4">
    <source>
        <dbReference type="SAM" id="MobiDB-lite"/>
    </source>
</evidence>
<keyword evidence="6" id="KW-0255">Endonuclease</keyword>
<reference evidence="6 8" key="1">
    <citation type="submission" date="2016-02" db="EMBL/GenBank/DDBJ databases">
        <authorList>
            <person name="Strepis N."/>
        </authorList>
    </citation>
    <scope>NUCLEOTIDE SEQUENCE [LARGE SCALE GENOMIC DNA]</scope>
    <source>
        <strain evidence="6">Trichococcus flocculiformis</strain>
    </source>
</reference>
<keyword evidence="3" id="KW-0238">DNA-binding</keyword>
<dbReference type="PANTHER" id="PTHR30408:SF12">
    <property type="entry name" value="TYPE I RESTRICTION ENZYME MJAVIII SPECIFICITY SUBUNIT"/>
    <property type="match status" value="1"/>
</dbReference>
<dbReference type="GO" id="GO:0003677">
    <property type="term" value="F:DNA binding"/>
    <property type="evidence" value="ECO:0007669"/>
    <property type="project" value="UniProtKB-KW"/>
</dbReference>
<comment type="caution">
    <text evidence="7">The sequence shown here is derived from an EMBL/GenBank/DDBJ whole genome shotgun (WGS) entry which is preliminary data.</text>
</comment>
<evidence type="ECO:0000256" key="3">
    <source>
        <dbReference type="ARBA" id="ARBA00023125"/>
    </source>
</evidence>
<dbReference type="EMBL" id="FJMZ01000010">
    <property type="protein sequence ID" value="SBO15692.1"/>
    <property type="molecule type" value="Genomic_DNA"/>
</dbReference>
<dbReference type="Proteomes" id="UP000195947">
    <property type="component" value="Unassembled WGS sequence"/>
</dbReference>
<evidence type="ECO:0000313" key="6">
    <source>
        <dbReference type="EMBL" id="SBO15692.1"/>
    </source>
</evidence>
<evidence type="ECO:0000256" key="1">
    <source>
        <dbReference type="ARBA" id="ARBA00010923"/>
    </source>
</evidence>
<keyword evidence="8" id="KW-1185">Reference proteome</keyword>
<organism evidence="7 9">
    <name type="scientific">Trichococcus flocculiformis</name>
    <dbReference type="NCBI Taxonomy" id="82803"/>
    <lineage>
        <taxon>Bacteria</taxon>
        <taxon>Bacillati</taxon>
        <taxon>Bacillota</taxon>
        <taxon>Bacilli</taxon>
        <taxon>Lactobacillales</taxon>
        <taxon>Carnobacteriaceae</taxon>
        <taxon>Trichococcus</taxon>
    </lineage>
</organism>
<dbReference type="InterPro" id="IPR000055">
    <property type="entry name" value="Restrct_endonuc_typeI_TRD"/>
</dbReference>
<keyword evidence="2" id="KW-0680">Restriction system</keyword>
<dbReference type="GO" id="GO:0009307">
    <property type="term" value="P:DNA restriction-modification system"/>
    <property type="evidence" value="ECO:0007669"/>
    <property type="project" value="UniProtKB-KW"/>
</dbReference>
<dbReference type="CDD" id="cd17292">
    <property type="entry name" value="RMtype1_S_LlaA17I_TRD2-CR2_like"/>
    <property type="match status" value="1"/>
</dbReference>
<dbReference type="AlphaFoldDB" id="A0AB38BGL7"/>
<dbReference type="InterPro" id="IPR044946">
    <property type="entry name" value="Restrct_endonuc_typeI_TRD_sf"/>
</dbReference>
<comment type="similarity">
    <text evidence="1">Belongs to the type-I restriction system S methylase family.</text>
</comment>
<sequence length="388" mass="44434">MRNYDWEQRKLGDDKDVRDGTHDSPKYHQEGHPLVTSKNLNDYGLDMTDVSLISDADFEAINKRSKVDNGDILFGMIGTIGNPVIVDRSDFAIKNVALIKEGGDIPNRFLIQLLKSSVFEKYIRNENAGNTQKFLGLSKIREFTFFTPTTEEQIRIATFFKQLDDTIALHQRKLTLLEQLKQTYLQVMFPQGKESIPKLRFTDHSEPWEQRKLGEVGSVVMCKRIFKDQTTAFGDIPFYKIGTFGGSPDSFIPNDLFEEYKKNYPYPEIGDILMSASGTIGRTVVYEGEKAYYQDSNIVWLKTDKSLIDNSFLKQFYQVVKWSGLEGSTIKRLYNSNILSTGINLPSLREQTKLGTFFNQIDNTIALHQKKIAHLKALKSTLLNKMFI</sequence>
<keyword evidence="6" id="KW-0540">Nuclease</keyword>
<dbReference type="EMBL" id="FOQC01000008">
    <property type="protein sequence ID" value="SFH67196.1"/>
    <property type="molecule type" value="Genomic_DNA"/>
</dbReference>
<evidence type="ECO:0000313" key="9">
    <source>
        <dbReference type="Proteomes" id="UP000199686"/>
    </source>
</evidence>
<dbReference type="PANTHER" id="PTHR30408">
    <property type="entry name" value="TYPE-1 RESTRICTION ENZYME ECOKI SPECIFICITY PROTEIN"/>
    <property type="match status" value="1"/>
</dbReference>
<evidence type="ECO:0000256" key="2">
    <source>
        <dbReference type="ARBA" id="ARBA00022747"/>
    </source>
</evidence>
<feature type="compositionally biased region" description="Basic and acidic residues" evidence="4">
    <location>
        <begin position="13"/>
        <end position="31"/>
    </location>
</feature>
<proteinExistence type="inferred from homology"/>
<dbReference type="Gene3D" id="1.10.287.1120">
    <property type="entry name" value="Bipartite methylase S protein"/>
    <property type="match status" value="1"/>
</dbReference>
<dbReference type="Proteomes" id="UP000199686">
    <property type="component" value="Unassembled WGS sequence"/>
</dbReference>
<protein>
    <submittedName>
        <fullName evidence="6">Restriction endonuclease type i hsds</fullName>
    </submittedName>
    <submittedName>
        <fullName evidence="7">Type I restriction enzyme, S subunit</fullName>
    </submittedName>
</protein>
<dbReference type="InterPro" id="IPR052021">
    <property type="entry name" value="Type-I_RS_S_subunit"/>
</dbReference>
<reference evidence="7 9" key="2">
    <citation type="submission" date="2016-10" db="EMBL/GenBank/DDBJ databases">
        <authorList>
            <person name="Varghese N."/>
            <person name="Submissions S."/>
        </authorList>
    </citation>
    <scope>NUCLEOTIDE SEQUENCE [LARGE SCALE GENOMIC DNA]</scope>
    <source>
        <strain evidence="7 9">DSM 2094</strain>
    </source>
</reference>
<keyword evidence="6" id="KW-0378">Hydrolase</keyword>
<evidence type="ECO:0000259" key="5">
    <source>
        <dbReference type="Pfam" id="PF01420"/>
    </source>
</evidence>
<gene>
    <name evidence="7" type="ORF">SAMN04488507_100834</name>
    <name evidence="6" type="ORF">TFLO_1253</name>
</gene>
<evidence type="ECO:0000313" key="8">
    <source>
        <dbReference type="Proteomes" id="UP000195947"/>
    </source>
</evidence>
<dbReference type="Gene3D" id="3.90.220.20">
    <property type="entry name" value="DNA methylase specificity domains"/>
    <property type="match status" value="2"/>
</dbReference>